<accession>A0ACB7ZL37</accession>
<evidence type="ECO:0000313" key="2">
    <source>
        <dbReference type="Proteomes" id="UP000828048"/>
    </source>
</evidence>
<reference evidence="1 2" key="1">
    <citation type="journal article" date="2021" name="Hortic Res">
        <title>High-quality reference genome and annotation aids understanding of berry development for evergreen blueberry (Vaccinium darrowii).</title>
        <authorList>
            <person name="Yu J."/>
            <person name="Hulse-Kemp A.M."/>
            <person name="Babiker E."/>
            <person name="Staton M."/>
        </authorList>
    </citation>
    <scope>NUCLEOTIDE SEQUENCE [LARGE SCALE GENOMIC DNA]</scope>
    <source>
        <strain evidence="2">cv. NJ 8807/NJ 8810</strain>
        <tissue evidence="1">Young leaf</tissue>
    </source>
</reference>
<organism evidence="1 2">
    <name type="scientific">Vaccinium darrowii</name>
    <dbReference type="NCBI Taxonomy" id="229202"/>
    <lineage>
        <taxon>Eukaryota</taxon>
        <taxon>Viridiplantae</taxon>
        <taxon>Streptophyta</taxon>
        <taxon>Embryophyta</taxon>
        <taxon>Tracheophyta</taxon>
        <taxon>Spermatophyta</taxon>
        <taxon>Magnoliopsida</taxon>
        <taxon>eudicotyledons</taxon>
        <taxon>Gunneridae</taxon>
        <taxon>Pentapetalae</taxon>
        <taxon>asterids</taxon>
        <taxon>Ericales</taxon>
        <taxon>Ericaceae</taxon>
        <taxon>Vaccinioideae</taxon>
        <taxon>Vaccinieae</taxon>
        <taxon>Vaccinium</taxon>
    </lineage>
</organism>
<protein>
    <submittedName>
        <fullName evidence="1">Uncharacterized protein</fullName>
    </submittedName>
</protein>
<evidence type="ECO:0000313" key="1">
    <source>
        <dbReference type="EMBL" id="KAH7865835.1"/>
    </source>
</evidence>
<dbReference type="Proteomes" id="UP000828048">
    <property type="component" value="Chromosome 9"/>
</dbReference>
<dbReference type="EMBL" id="CM037159">
    <property type="protein sequence ID" value="KAH7865835.1"/>
    <property type="molecule type" value="Genomic_DNA"/>
</dbReference>
<sequence>MEDLFSQFTFLSDQALQSKTFDPSTIQDLMKLFELDSYKAWAAMELDCDNELQKAEDSIEEAEDYLDSCLENAMEEFQRFEDELDREVRDELRGLDRVAESVWEMGKSMEKDATAASNKYVEDAVRSAGGPVKSGSKGNSSSSSNKVESCRVILTFCLGYLLHARWSCGGVEVALELSSSHISSSLLFCVGAVGELNADGMSTAVYSFEIARGFALFFWRVSLWFRCFFSAAKDQTRLLLFQKVESLGKLVNGLLTWLMELSKTTSNLKVSVLLIFYSSICLEMVIVIANNLLFSLNLERVPRCWYLKQISPSGLAQRDKMGLTMKNAELTVLLEVKQQQAELRGGATKLLLELDVFDCAFVAVLPALELQVIVFNNENAERVYEWISFEEQEQEGYRIPQANFNFDTLSAELFFLFLVGLSLRRGLCWKQLGLHCNSLDLQYADYIMVAVSSAFELQVVVIGTGENQESPPPPLSPQRRHPHRLPPLLHRRHLPPCPPHQSLPRRLCPPISPCLLRPPHQARPRLHPLLRLLQVSNISLLLTIPNSLLPYLAQNRHNADRYLHTHVVPFYPHSRISAISVGTDALNHPIHVSNDIFPAIQNIYLSLQDLGITDIAVSTTFTSTVLTESFPPSSAEFQAHFADLIINQLLDFLHRTNSSFFININPYDVYKADPRIPIGFALFQQSPFNYRDDKVTGVRYRNLFDQTVDAFISAMAVAGHENIPVVVTETGWPSSPRAGDTTDPDATELNAEQYVNGLIGHLKSGLGTPLRKEGVAQTYIYELFDTEYQMDTFIPLQPYYGILYPNMTRKVYVDF</sequence>
<proteinExistence type="predicted"/>
<comment type="caution">
    <text evidence="1">The sequence shown here is derived from an EMBL/GenBank/DDBJ whole genome shotgun (WGS) entry which is preliminary data.</text>
</comment>
<keyword evidence="2" id="KW-1185">Reference proteome</keyword>
<name>A0ACB7ZL37_9ERIC</name>
<gene>
    <name evidence="1" type="ORF">Vadar_011867</name>
</gene>